<name>A0A4Q9DEZ3_9BACL</name>
<evidence type="ECO:0000313" key="1">
    <source>
        <dbReference type="EMBL" id="TBL70411.1"/>
    </source>
</evidence>
<dbReference type="AlphaFoldDB" id="A0A4Q9DEZ3"/>
<evidence type="ECO:0000313" key="2">
    <source>
        <dbReference type="Proteomes" id="UP000293142"/>
    </source>
</evidence>
<dbReference type="Proteomes" id="UP000293142">
    <property type="component" value="Unassembled WGS sequence"/>
</dbReference>
<keyword evidence="2" id="KW-1185">Reference proteome</keyword>
<comment type="caution">
    <text evidence="1">The sequence shown here is derived from an EMBL/GenBank/DDBJ whole genome shotgun (WGS) entry which is preliminary data.</text>
</comment>
<sequence length="67" mass="7560">MIKSNVKSYKYRVGKNTYLVIHIFQTANAQTDSGNVIASNAANIKIMKQEGSRNHAKVSKKHKKTLR</sequence>
<reference evidence="1 2" key="1">
    <citation type="submission" date="2019-02" db="EMBL/GenBank/DDBJ databases">
        <title>Paenibacillus sp. nov., isolated from surface-sterilized tissue of Thalictrum simplex L.</title>
        <authorList>
            <person name="Tuo L."/>
        </authorList>
    </citation>
    <scope>NUCLEOTIDE SEQUENCE [LARGE SCALE GENOMIC DNA]</scope>
    <source>
        <strain evidence="1 2">N2SHLJ1</strain>
    </source>
</reference>
<proteinExistence type="predicted"/>
<gene>
    <name evidence="1" type="ORF">EYB31_33385</name>
</gene>
<protein>
    <submittedName>
        <fullName evidence="1">Uncharacterized protein</fullName>
    </submittedName>
</protein>
<organism evidence="1 2">
    <name type="scientific">Paenibacillus thalictri</name>
    <dbReference type="NCBI Taxonomy" id="2527873"/>
    <lineage>
        <taxon>Bacteria</taxon>
        <taxon>Bacillati</taxon>
        <taxon>Bacillota</taxon>
        <taxon>Bacilli</taxon>
        <taxon>Bacillales</taxon>
        <taxon>Paenibacillaceae</taxon>
        <taxon>Paenibacillus</taxon>
    </lineage>
</organism>
<dbReference type="OrthoDB" id="2662371at2"/>
<dbReference type="EMBL" id="SIRE01000032">
    <property type="protein sequence ID" value="TBL70411.1"/>
    <property type="molecule type" value="Genomic_DNA"/>
</dbReference>
<accession>A0A4Q9DEZ3</accession>
<dbReference type="RefSeq" id="WP_131017930.1">
    <property type="nucleotide sequence ID" value="NZ_SIRE01000032.1"/>
</dbReference>